<dbReference type="PANTHER" id="PTHR39160">
    <property type="entry name" value="CELL WALL-BINDING PROTEIN YOCH"/>
    <property type="match status" value="1"/>
</dbReference>
<reference evidence="3 4" key="1">
    <citation type="submission" date="2018-11" db="EMBL/GenBank/DDBJ databases">
        <title>Genomic Encyclopedia of Type Strains, Phase IV (KMG-IV): sequencing the most valuable type-strain genomes for metagenomic binning, comparative biology and taxonomic classification.</title>
        <authorList>
            <person name="Goeker M."/>
        </authorList>
    </citation>
    <scope>NUCLEOTIDE SEQUENCE [LARGE SCALE GENOMIC DNA]</scope>
    <source>
        <strain evidence="3 4">DSM 18090</strain>
    </source>
</reference>
<evidence type="ECO:0000256" key="1">
    <source>
        <dbReference type="ARBA" id="ARBA00022729"/>
    </source>
</evidence>
<dbReference type="PANTHER" id="PTHR39160:SF4">
    <property type="entry name" value="RESUSCITATION-PROMOTING FACTOR RPFB"/>
    <property type="match status" value="1"/>
</dbReference>
<organism evidence="3 4">
    <name type="scientific">Aquisalibacillus elongatus</name>
    <dbReference type="NCBI Taxonomy" id="485577"/>
    <lineage>
        <taxon>Bacteria</taxon>
        <taxon>Bacillati</taxon>
        <taxon>Bacillota</taxon>
        <taxon>Bacilli</taxon>
        <taxon>Bacillales</taxon>
        <taxon>Bacillaceae</taxon>
        <taxon>Aquisalibacillus</taxon>
    </lineage>
</organism>
<evidence type="ECO:0000313" key="4">
    <source>
        <dbReference type="Proteomes" id="UP000276443"/>
    </source>
</evidence>
<dbReference type="InterPro" id="IPR051933">
    <property type="entry name" value="Resuscitation_pf_RpfB"/>
</dbReference>
<dbReference type="InterPro" id="IPR036908">
    <property type="entry name" value="RlpA-like_sf"/>
</dbReference>
<dbReference type="GO" id="GO:0009254">
    <property type="term" value="P:peptidoglycan turnover"/>
    <property type="evidence" value="ECO:0007669"/>
    <property type="project" value="InterPro"/>
</dbReference>
<dbReference type="Gene3D" id="2.40.40.10">
    <property type="entry name" value="RlpA-like domain"/>
    <property type="match status" value="1"/>
</dbReference>
<dbReference type="Proteomes" id="UP000276443">
    <property type="component" value="Unassembled WGS sequence"/>
</dbReference>
<dbReference type="AlphaFoldDB" id="A0A3N5BS41"/>
<accession>A0A3N5BS41</accession>
<name>A0A3N5BS41_9BACI</name>
<keyword evidence="4" id="KW-1185">Reference proteome</keyword>
<sequence length="243" mass="27020">MRNQFRSFLFLSLILVCVASLSLVINILALTPEEDTVALKSNSYEESQVSLTHKSNSWVEDKLEEEQTGEKDESVTEDEAIQAVQQNQEAEEAEHEEVELASMSAEVAFKQYPVRTVVATGYTAGYESTGKTADHPLYGVTFSGLTVQRDVVSTIAADPNIFPLGTVMYVPDYGYGIVMDTGGAIKGNKIDLYYETVDEVYSEWGKKSTEVYVIQMGDGSVSEEDLEYWKNEIESEALPVFNE</sequence>
<proteinExistence type="predicted"/>
<feature type="domain" description="3D" evidence="2">
    <location>
        <begin position="153"/>
        <end position="214"/>
    </location>
</feature>
<evidence type="ECO:0000313" key="3">
    <source>
        <dbReference type="EMBL" id="RPF50312.1"/>
    </source>
</evidence>
<dbReference type="EMBL" id="RKRF01000013">
    <property type="protein sequence ID" value="RPF50312.1"/>
    <property type="molecule type" value="Genomic_DNA"/>
</dbReference>
<dbReference type="SUPFAM" id="SSF50685">
    <property type="entry name" value="Barwin-like endoglucanases"/>
    <property type="match status" value="1"/>
</dbReference>
<dbReference type="InterPro" id="IPR010611">
    <property type="entry name" value="3D_dom"/>
</dbReference>
<dbReference type="OrthoDB" id="9798935at2"/>
<keyword evidence="1" id="KW-0732">Signal</keyword>
<comment type="caution">
    <text evidence="3">The sequence shown here is derived from an EMBL/GenBank/DDBJ whole genome shotgun (WGS) entry which is preliminary data.</text>
</comment>
<evidence type="ECO:0000259" key="2">
    <source>
        <dbReference type="Pfam" id="PF06725"/>
    </source>
</evidence>
<dbReference type="GO" id="GO:0004553">
    <property type="term" value="F:hydrolase activity, hydrolyzing O-glycosyl compounds"/>
    <property type="evidence" value="ECO:0007669"/>
    <property type="project" value="InterPro"/>
</dbReference>
<protein>
    <submittedName>
        <fullName evidence="3">3D (Asp-Asp-Asp) domain-containing protein</fullName>
    </submittedName>
</protein>
<dbReference type="RefSeq" id="WP_124223475.1">
    <property type="nucleotide sequence ID" value="NZ_RKRF01000013.1"/>
</dbReference>
<dbReference type="CDD" id="cd22786">
    <property type="entry name" value="DPBB_YuiC-like"/>
    <property type="match status" value="1"/>
</dbReference>
<dbReference type="GO" id="GO:0019867">
    <property type="term" value="C:outer membrane"/>
    <property type="evidence" value="ECO:0007669"/>
    <property type="project" value="InterPro"/>
</dbReference>
<dbReference type="Pfam" id="PF06725">
    <property type="entry name" value="3D"/>
    <property type="match status" value="1"/>
</dbReference>
<gene>
    <name evidence="3" type="ORF">EDC24_2747</name>
</gene>